<keyword evidence="1" id="KW-0812">Transmembrane</keyword>
<evidence type="ECO:0000313" key="2">
    <source>
        <dbReference type="EMBL" id="MBK1714955.1"/>
    </source>
</evidence>
<keyword evidence="1" id="KW-1133">Transmembrane helix</keyword>
<reference evidence="2" key="2">
    <citation type="journal article" date="2020" name="Microorganisms">
        <title>Osmotic Adaptation and Compatible Solute Biosynthesis of Phototrophic Bacteria as Revealed from Genome Analyses.</title>
        <authorList>
            <person name="Imhoff J.F."/>
            <person name="Rahn T."/>
            <person name="Kunzel S."/>
            <person name="Keller A."/>
            <person name="Neulinger S.C."/>
        </authorList>
    </citation>
    <scope>NUCLEOTIDE SEQUENCE</scope>
    <source>
        <strain evidence="2">IM 151</strain>
    </source>
</reference>
<keyword evidence="3" id="KW-1185">Reference proteome</keyword>
<dbReference type="RefSeq" id="WP_200379684.1">
    <property type="nucleotide sequence ID" value="NZ_NRRU01000088.1"/>
</dbReference>
<dbReference type="Proteomes" id="UP001041814">
    <property type="component" value="Unassembled WGS sequence"/>
</dbReference>
<accession>A0ABS1DZ66</accession>
<proteinExistence type="predicted"/>
<dbReference type="Pfam" id="PF07332">
    <property type="entry name" value="Phage_holin_3_6"/>
    <property type="match status" value="1"/>
</dbReference>
<name>A0ABS1DZ66_RUBGE</name>
<feature type="transmembrane region" description="Helical" evidence="1">
    <location>
        <begin position="48"/>
        <end position="75"/>
    </location>
</feature>
<feature type="transmembrane region" description="Helical" evidence="1">
    <location>
        <begin position="81"/>
        <end position="101"/>
    </location>
</feature>
<sequence>MDTDTPPAHEGWFETLQSVLAELPGLIGDRVELFALELQRAGRALAQIVALIVAAAVLGVTAWLALWAGITLALLEAGLHWAPALLLVLAANLAAALLALARVRSLLPQLALPGTRRHLVPGAARTPAQPTGEAQGAAA</sequence>
<protein>
    <recommendedName>
        <fullName evidence="4">Superfamily III holin-X</fullName>
    </recommendedName>
</protein>
<organism evidence="2 3">
    <name type="scientific">Rubrivivax gelatinosus</name>
    <name type="common">Rhodocyclus gelatinosus</name>
    <name type="synonym">Rhodopseudomonas gelatinosa</name>
    <dbReference type="NCBI Taxonomy" id="28068"/>
    <lineage>
        <taxon>Bacteria</taxon>
        <taxon>Pseudomonadati</taxon>
        <taxon>Pseudomonadota</taxon>
        <taxon>Betaproteobacteria</taxon>
        <taxon>Burkholderiales</taxon>
        <taxon>Sphaerotilaceae</taxon>
        <taxon>Rubrivivax</taxon>
    </lineage>
</organism>
<evidence type="ECO:0000313" key="3">
    <source>
        <dbReference type="Proteomes" id="UP001041814"/>
    </source>
</evidence>
<dbReference type="EMBL" id="NRRU01000088">
    <property type="protein sequence ID" value="MBK1714955.1"/>
    <property type="molecule type" value="Genomic_DNA"/>
</dbReference>
<reference evidence="2" key="1">
    <citation type="submission" date="2017-08" db="EMBL/GenBank/DDBJ databases">
        <authorList>
            <person name="Imhoff J.F."/>
            <person name="Rahn T."/>
            <person name="Kuenzel S."/>
            <person name="Neulinger S.C."/>
        </authorList>
    </citation>
    <scope>NUCLEOTIDE SEQUENCE</scope>
    <source>
        <strain evidence="2">IM 151</strain>
    </source>
</reference>
<gene>
    <name evidence="2" type="ORF">CKO43_19520</name>
</gene>
<dbReference type="InterPro" id="IPR009937">
    <property type="entry name" value="Phage_holin_3_6"/>
</dbReference>
<keyword evidence="1" id="KW-0472">Membrane</keyword>
<evidence type="ECO:0000256" key="1">
    <source>
        <dbReference type="SAM" id="Phobius"/>
    </source>
</evidence>
<evidence type="ECO:0008006" key="4">
    <source>
        <dbReference type="Google" id="ProtNLM"/>
    </source>
</evidence>
<comment type="caution">
    <text evidence="2">The sequence shown here is derived from an EMBL/GenBank/DDBJ whole genome shotgun (WGS) entry which is preliminary data.</text>
</comment>